<dbReference type="EMBL" id="KI925457">
    <property type="protein sequence ID" value="ETW83021.1"/>
    <property type="molecule type" value="Genomic_DNA"/>
</dbReference>
<evidence type="ECO:0000313" key="3">
    <source>
        <dbReference type="Proteomes" id="UP000030671"/>
    </source>
</evidence>
<keyword evidence="3" id="KW-1185">Reference proteome</keyword>
<accession>W4KD61</accession>
<dbReference type="HOGENOM" id="CLU_058263_1_0_1"/>
<dbReference type="GeneID" id="20668845"/>
<protein>
    <submittedName>
        <fullName evidence="2">Uncharacterized protein</fullName>
    </submittedName>
</protein>
<dbReference type="eggNOG" id="ENOG502SMUN">
    <property type="taxonomic scope" value="Eukaryota"/>
</dbReference>
<dbReference type="RefSeq" id="XP_009545310.1">
    <property type="nucleotide sequence ID" value="XM_009547015.1"/>
</dbReference>
<evidence type="ECO:0000256" key="1">
    <source>
        <dbReference type="SAM" id="MobiDB-lite"/>
    </source>
</evidence>
<feature type="region of interest" description="Disordered" evidence="1">
    <location>
        <begin position="144"/>
        <end position="168"/>
    </location>
</feature>
<organism evidence="2 3">
    <name type="scientific">Heterobasidion irregulare (strain TC 32-1)</name>
    <dbReference type="NCBI Taxonomy" id="747525"/>
    <lineage>
        <taxon>Eukaryota</taxon>
        <taxon>Fungi</taxon>
        <taxon>Dikarya</taxon>
        <taxon>Basidiomycota</taxon>
        <taxon>Agaricomycotina</taxon>
        <taxon>Agaricomycetes</taxon>
        <taxon>Russulales</taxon>
        <taxon>Bondarzewiaceae</taxon>
        <taxon>Heterobasidion</taxon>
        <taxon>Heterobasidion annosum species complex</taxon>
    </lineage>
</organism>
<feature type="non-terminal residue" evidence="2">
    <location>
        <position position="245"/>
    </location>
</feature>
<name>W4KD61_HETIT</name>
<sequence length="245" mass="27630">MDSFSRAGNSALDDLFLERLDVFIDKTLSDMKTFAEREGCSLDIVRRHVAQWHSQYLFSAASPSPPEDRRQRVNLILVSTSQTLEALHQTAGLHSFFLAVDPTDPTDNGFLGGTVLGREFWRGLRNGGVNGAKAFKMQAMSSHSPTLESFHDHHQAPSTSMDKRTPAQRLKSEVYAGIRTALRMASGIRNAEMRWTNHDLLQTYGVRIDGWPKDIPKRNPSSLTVAENKRLKECLRNESLIFHHL</sequence>
<dbReference type="KEGG" id="hir:HETIRDRAFT_240155"/>
<evidence type="ECO:0000313" key="2">
    <source>
        <dbReference type="EMBL" id="ETW83021.1"/>
    </source>
</evidence>
<dbReference type="AlphaFoldDB" id="W4KD61"/>
<feature type="compositionally biased region" description="Basic and acidic residues" evidence="1">
    <location>
        <begin position="149"/>
        <end position="165"/>
    </location>
</feature>
<proteinExistence type="predicted"/>
<dbReference type="InParanoid" id="W4KD61"/>
<dbReference type="OrthoDB" id="3223825at2759"/>
<dbReference type="Proteomes" id="UP000030671">
    <property type="component" value="Unassembled WGS sequence"/>
</dbReference>
<gene>
    <name evidence="2" type="ORF">HETIRDRAFT_240155</name>
</gene>
<reference evidence="2 3" key="1">
    <citation type="journal article" date="2012" name="New Phytol.">
        <title>Insight into trade-off between wood decay and parasitism from the genome of a fungal forest pathogen.</title>
        <authorList>
            <person name="Olson A."/>
            <person name="Aerts A."/>
            <person name="Asiegbu F."/>
            <person name="Belbahri L."/>
            <person name="Bouzid O."/>
            <person name="Broberg A."/>
            <person name="Canback B."/>
            <person name="Coutinho P.M."/>
            <person name="Cullen D."/>
            <person name="Dalman K."/>
            <person name="Deflorio G."/>
            <person name="van Diepen L.T."/>
            <person name="Dunand C."/>
            <person name="Duplessis S."/>
            <person name="Durling M."/>
            <person name="Gonthier P."/>
            <person name="Grimwood J."/>
            <person name="Fossdal C.G."/>
            <person name="Hansson D."/>
            <person name="Henrissat B."/>
            <person name="Hietala A."/>
            <person name="Himmelstrand K."/>
            <person name="Hoffmeister D."/>
            <person name="Hogberg N."/>
            <person name="James T.Y."/>
            <person name="Karlsson M."/>
            <person name="Kohler A."/>
            <person name="Kues U."/>
            <person name="Lee Y.H."/>
            <person name="Lin Y.C."/>
            <person name="Lind M."/>
            <person name="Lindquist E."/>
            <person name="Lombard V."/>
            <person name="Lucas S."/>
            <person name="Lunden K."/>
            <person name="Morin E."/>
            <person name="Murat C."/>
            <person name="Park J."/>
            <person name="Raffaello T."/>
            <person name="Rouze P."/>
            <person name="Salamov A."/>
            <person name="Schmutz J."/>
            <person name="Solheim H."/>
            <person name="Stahlberg J."/>
            <person name="Velez H."/>
            <person name="de Vries R.P."/>
            <person name="Wiebenga A."/>
            <person name="Woodward S."/>
            <person name="Yakovlev I."/>
            <person name="Garbelotto M."/>
            <person name="Martin F."/>
            <person name="Grigoriev I.V."/>
            <person name="Stenlid J."/>
        </authorList>
    </citation>
    <scope>NUCLEOTIDE SEQUENCE [LARGE SCALE GENOMIC DNA]</scope>
    <source>
        <strain evidence="2 3">TC 32-1</strain>
    </source>
</reference>